<dbReference type="OrthoDB" id="9761504at2"/>
<dbReference type="GO" id="GO:0019301">
    <property type="term" value="P:rhamnose catabolic process"/>
    <property type="evidence" value="ECO:0007669"/>
    <property type="project" value="InterPro"/>
</dbReference>
<organism evidence="10 11">
    <name type="scientific">Enemella evansiae</name>
    <dbReference type="NCBI Taxonomy" id="2016499"/>
    <lineage>
        <taxon>Bacteria</taxon>
        <taxon>Bacillati</taxon>
        <taxon>Actinomycetota</taxon>
        <taxon>Actinomycetes</taxon>
        <taxon>Propionibacteriales</taxon>
        <taxon>Propionibacteriaceae</taxon>
        <taxon>Enemella</taxon>
    </lineage>
</organism>
<dbReference type="CDD" id="cd07771">
    <property type="entry name" value="ASKHA_NBD_FGGY_RhaB-like"/>
    <property type="match status" value="1"/>
</dbReference>
<evidence type="ECO:0000256" key="5">
    <source>
        <dbReference type="ARBA" id="ARBA00022777"/>
    </source>
</evidence>
<evidence type="ECO:0000256" key="1">
    <source>
        <dbReference type="ARBA" id="ARBA00009156"/>
    </source>
</evidence>
<evidence type="ECO:0000259" key="9">
    <source>
        <dbReference type="Pfam" id="PF02782"/>
    </source>
</evidence>
<dbReference type="InterPro" id="IPR013449">
    <property type="entry name" value="Rhamnulokinase"/>
</dbReference>
<evidence type="ECO:0000256" key="4">
    <source>
        <dbReference type="ARBA" id="ARBA00022741"/>
    </source>
</evidence>
<dbReference type="RefSeq" id="WP_094404783.1">
    <property type="nucleotide sequence ID" value="NZ_NMVO01000002.1"/>
</dbReference>
<dbReference type="Pfam" id="PF00370">
    <property type="entry name" value="FGGY_N"/>
    <property type="match status" value="1"/>
</dbReference>
<dbReference type="PANTHER" id="PTHR43095">
    <property type="entry name" value="SUGAR KINASE"/>
    <property type="match status" value="1"/>
</dbReference>
<reference evidence="10 11" key="1">
    <citation type="submission" date="2017-07" db="EMBL/GenBank/DDBJ databases">
        <title>Draft whole genome sequences of clinical Proprionibacteriaceae strains.</title>
        <authorList>
            <person name="Bernier A.-M."/>
            <person name="Bernard K."/>
            <person name="Domingo M.-C."/>
        </authorList>
    </citation>
    <scope>NUCLEOTIDE SEQUENCE [LARGE SCALE GENOMIC DNA]</scope>
    <source>
        <strain evidence="10 11">NML 030167</strain>
    </source>
</reference>
<feature type="domain" description="Carbohydrate kinase FGGY C-terminal" evidence="9">
    <location>
        <begin position="261"/>
        <end position="449"/>
    </location>
</feature>
<evidence type="ECO:0000256" key="3">
    <source>
        <dbReference type="ARBA" id="ARBA00022679"/>
    </source>
</evidence>
<sequence length="475" mass="50518">MTGPSGAPAGARVFGAIDIGASGGRVMAGVLTAGRPELHTVHRFGNRAVRTPDGLRWDWSRLVAEVEQGLGSLAEAYPQTESIGIDTWAIDYGLLDAEDRLLADPMSYRDDRGPRAVPELDARIDRQQQYAINGLQHLPFTTGYQLAAERSGPLWPRAARIVLLPDLLAHHLTGVLRTEATNASTTGLVDVHTGDWSAEMLAALDIPAGMLPPIDQPGEVRGRLRPELAERWGFDAVVTTVGSHDTASAVVGVPASSRNVAYASSGTWSLVGVELDEPVLTEASRDANFTNERGVDGRIRYLRNVGGLWLLQECLRAWDAEADQAALLAAAAEVAPGGPLIDVDDEEFIAPDGMPERIAAALRRTGAPVPQDRAGLVRCILDSLAAAYANTASRAAELAGRRIEAIHLVGGGSQNELLCRLVAQASGLPVIAGPVEATALGNVLVQARAHGAAPTTLEELRRRLATSQELRRYCP</sequence>
<keyword evidence="5 10" id="KW-0418">Kinase</keyword>
<evidence type="ECO:0000256" key="7">
    <source>
        <dbReference type="ARBA" id="ARBA00023308"/>
    </source>
</evidence>
<dbReference type="SUPFAM" id="SSF53067">
    <property type="entry name" value="Actin-like ATPase domain"/>
    <property type="match status" value="2"/>
</dbReference>
<comment type="similarity">
    <text evidence="1">Belongs to the FGGY kinase family.</text>
</comment>
<dbReference type="PANTHER" id="PTHR43095:SF5">
    <property type="entry name" value="XYLULOSE KINASE"/>
    <property type="match status" value="1"/>
</dbReference>
<evidence type="ECO:0000256" key="2">
    <source>
        <dbReference type="ARBA" id="ARBA00022629"/>
    </source>
</evidence>
<keyword evidence="6" id="KW-0067">ATP-binding</keyword>
<keyword evidence="2" id="KW-0119">Carbohydrate metabolism</keyword>
<dbReference type="GO" id="GO:0042732">
    <property type="term" value="P:D-xylose metabolic process"/>
    <property type="evidence" value="ECO:0007669"/>
    <property type="project" value="UniProtKB-KW"/>
</dbReference>
<dbReference type="Proteomes" id="UP000215896">
    <property type="component" value="Unassembled WGS sequence"/>
</dbReference>
<evidence type="ECO:0000313" key="10">
    <source>
        <dbReference type="EMBL" id="OYO16750.1"/>
    </source>
</evidence>
<dbReference type="Gene3D" id="3.30.420.40">
    <property type="match status" value="2"/>
</dbReference>
<dbReference type="GO" id="GO:0005524">
    <property type="term" value="F:ATP binding"/>
    <property type="evidence" value="ECO:0007669"/>
    <property type="project" value="UniProtKB-KW"/>
</dbReference>
<keyword evidence="3" id="KW-0808">Transferase</keyword>
<dbReference type="InterPro" id="IPR018484">
    <property type="entry name" value="FGGY_N"/>
</dbReference>
<dbReference type="AlphaFoldDB" id="A0A255GLQ7"/>
<keyword evidence="11" id="KW-1185">Reference proteome</keyword>
<accession>A0A255GLQ7</accession>
<comment type="caution">
    <text evidence="10">The sequence shown here is derived from an EMBL/GenBank/DDBJ whole genome shotgun (WGS) entry which is preliminary data.</text>
</comment>
<keyword evidence="2" id="KW-0859">Xylose metabolism</keyword>
<dbReference type="GO" id="GO:0008993">
    <property type="term" value="F:rhamnulokinase activity"/>
    <property type="evidence" value="ECO:0007669"/>
    <property type="project" value="InterPro"/>
</dbReference>
<dbReference type="InterPro" id="IPR050406">
    <property type="entry name" value="FGGY_Carb_Kinase"/>
</dbReference>
<feature type="domain" description="Carbohydrate kinase FGGY N-terminal" evidence="8">
    <location>
        <begin position="15"/>
        <end position="252"/>
    </location>
</feature>
<protein>
    <submittedName>
        <fullName evidence="10">Rhamnulokinase</fullName>
    </submittedName>
</protein>
<dbReference type="Pfam" id="PF02782">
    <property type="entry name" value="FGGY_C"/>
    <property type="match status" value="1"/>
</dbReference>
<evidence type="ECO:0000259" key="8">
    <source>
        <dbReference type="Pfam" id="PF00370"/>
    </source>
</evidence>
<dbReference type="EMBL" id="NMVO01000002">
    <property type="protein sequence ID" value="OYO16750.1"/>
    <property type="molecule type" value="Genomic_DNA"/>
</dbReference>
<dbReference type="InterPro" id="IPR018485">
    <property type="entry name" value="FGGY_C"/>
</dbReference>
<keyword evidence="7" id="KW-0684">Rhamnose metabolism</keyword>
<name>A0A255GLQ7_9ACTN</name>
<evidence type="ECO:0000256" key="6">
    <source>
        <dbReference type="ARBA" id="ARBA00022840"/>
    </source>
</evidence>
<keyword evidence="4" id="KW-0547">Nucleotide-binding</keyword>
<evidence type="ECO:0000313" key="11">
    <source>
        <dbReference type="Proteomes" id="UP000215896"/>
    </source>
</evidence>
<dbReference type="InterPro" id="IPR043129">
    <property type="entry name" value="ATPase_NBD"/>
</dbReference>
<proteinExistence type="inferred from homology"/>
<gene>
    <name evidence="10" type="ORF">CGZ94_03715</name>
</gene>